<keyword evidence="5" id="KW-1185">Reference proteome</keyword>
<reference evidence="4" key="2">
    <citation type="submission" date="2013-07" db="EMBL/GenBank/DDBJ databases">
        <authorList>
            <consortium name="The Broad Institute Genome Sequencing Platform"/>
            <person name="Cuomo C."/>
            <person name="Litvintseva A."/>
            <person name="Chen Y."/>
            <person name="Heitman J."/>
            <person name="Sun S."/>
            <person name="Springer D."/>
            <person name="Dromer F."/>
            <person name="Young S.K."/>
            <person name="Zeng Q."/>
            <person name="Gargeya S."/>
            <person name="Fitzgerald M."/>
            <person name="Abouelleil A."/>
            <person name="Alvarado L."/>
            <person name="Berlin A.M."/>
            <person name="Chapman S.B."/>
            <person name="Dewar J."/>
            <person name="Goldberg J."/>
            <person name="Griggs A."/>
            <person name="Gujja S."/>
            <person name="Hansen M."/>
            <person name="Howarth C."/>
            <person name="Imamovic A."/>
            <person name="Larimer J."/>
            <person name="McCowan C."/>
            <person name="Murphy C."/>
            <person name="Pearson M."/>
            <person name="Priest M."/>
            <person name="Roberts A."/>
            <person name="Saif S."/>
            <person name="Shea T."/>
            <person name="Sykes S."/>
            <person name="Wortman J."/>
            <person name="Nusbaum C."/>
            <person name="Birren B."/>
        </authorList>
    </citation>
    <scope>NUCLEOTIDE SEQUENCE</scope>
    <source>
        <strain evidence="4">CBS 10737</strain>
    </source>
</reference>
<dbReference type="GeneID" id="30169110"/>
<accession>A0A1B9ICQ6</accession>
<feature type="domain" description="BTB" evidence="2">
    <location>
        <begin position="30"/>
        <end position="102"/>
    </location>
</feature>
<dbReference type="AlphaFoldDB" id="A0A1B9ICQ6"/>
<organism evidence="3">
    <name type="scientific">Kwoniella pini CBS 10737</name>
    <dbReference type="NCBI Taxonomy" id="1296096"/>
    <lineage>
        <taxon>Eukaryota</taxon>
        <taxon>Fungi</taxon>
        <taxon>Dikarya</taxon>
        <taxon>Basidiomycota</taxon>
        <taxon>Agaricomycotina</taxon>
        <taxon>Tremellomycetes</taxon>
        <taxon>Tremellales</taxon>
        <taxon>Cryptococcaceae</taxon>
        <taxon>Kwoniella</taxon>
    </lineage>
</organism>
<sequence length="242" mass="27577">MSDTSSKDSTKSKDSSNEIKYHPFYNKPRHKVIIRSKDNIYLRADRDVLIEGSTFFADLLDTSGPVDQTANDEGHPIELDFTANAIGEFLNFLSTSDVYFVPTNYDRAAEMYRLSTFIMSDDATSRIRQSLKIGAALYNKEFDLLRLSSEFNDIELAKMLIQVLIKKLCQKMTGLNESGDAIDGLDQFQVSVKQLRPTFRLAFEDFALERKCVIQNGRTTSALVLKKNWNDLAGHFNPEQYE</sequence>
<evidence type="ECO:0000313" key="5">
    <source>
        <dbReference type="Proteomes" id="UP000094020"/>
    </source>
</evidence>
<dbReference type="PROSITE" id="PS50097">
    <property type="entry name" value="BTB"/>
    <property type="match status" value="1"/>
</dbReference>
<evidence type="ECO:0000313" key="3">
    <source>
        <dbReference type="EMBL" id="OCF53438.1"/>
    </source>
</evidence>
<protein>
    <recommendedName>
        <fullName evidence="2">BTB domain-containing protein</fullName>
    </recommendedName>
</protein>
<dbReference type="EMBL" id="CP144519">
    <property type="protein sequence ID" value="WWC66680.1"/>
    <property type="molecule type" value="Genomic_DNA"/>
</dbReference>
<reference evidence="3" key="1">
    <citation type="submission" date="2013-07" db="EMBL/GenBank/DDBJ databases">
        <title>The Genome Sequence of Cryptococcus pinus CBS10737.</title>
        <authorList>
            <consortium name="The Broad Institute Genome Sequencing Platform"/>
            <person name="Cuomo C."/>
            <person name="Litvintseva A."/>
            <person name="Chen Y."/>
            <person name="Heitman J."/>
            <person name="Sun S."/>
            <person name="Springer D."/>
            <person name="Dromer F."/>
            <person name="Young S.K."/>
            <person name="Zeng Q."/>
            <person name="Gargeya S."/>
            <person name="Fitzgerald M."/>
            <person name="Abouelleil A."/>
            <person name="Alvarado L."/>
            <person name="Berlin A.M."/>
            <person name="Chapman S.B."/>
            <person name="Dewar J."/>
            <person name="Goldberg J."/>
            <person name="Griggs A."/>
            <person name="Gujja S."/>
            <person name="Hansen M."/>
            <person name="Howarth C."/>
            <person name="Imamovic A."/>
            <person name="Larimer J."/>
            <person name="McCowan C."/>
            <person name="Murphy C."/>
            <person name="Pearson M."/>
            <person name="Priest M."/>
            <person name="Roberts A."/>
            <person name="Saif S."/>
            <person name="Shea T."/>
            <person name="Sykes S."/>
            <person name="Wortman J."/>
            <person name="Nusbaum C."/>
            <person name="Birren B."/>
        </authorList>
    </citation>
    <scope>NUCLEOTIDE SEQUENCE [LARGE SCALE GENOMIC DNA]</scope>
    <source>
        <strain evidence="3">CBS 10737</strain>
    </source>
</reference>
<evidence type="ECO:0000313" key="4">
    <source>
        <dbReference type="EMBL" id="WWC66680.1"/>
    </source>
</evidence>
<proteinExistence type="predicted"/>
<dbReference type="KEGG" id="kpin:30169110"/>
<evidence type="ECO:0000256" key="1">
    <source>
        <dbReference type="SAM" id="MobiDB-lite"/>
    </source>
</evidence>
<dbReference type="RefSeq" id="XP_019014657.1">
    <property type="nucleotide sequence ID" value="XM_019152519.1"/>
</dbReference>
<name>A0A1B9ICQ6_9TREE</name>
<feature type="region of interest" description="Disordered" evidence="1">
    <location>
        <begin position="1"/>
        <end position="21"/>
    </location>
</feature>
<dbReference type="OrthoDB" id="3164835at2759"/>
<dbReference type="EMBL" id="KI894007">
    <property type="protein sequence ID" value="OCF53438.1"/>
    <property type="molecule type" value="Genomic_DNA"/>
</dbReference>
<evidence type="ECO:0000259" key="2">
    <source>
        <dbReference type="PROSITE" id="PS50097"/>
    </source>
</evidence>
<gene>
    <name evidence="3" type="ORF">I206_00741</name>
    <name evidence="4" type="ORF">I206_100584</name>
</gene>
<dbReference type="Proteomes" id="UP000094020">
    <property type="component" value="Chromosome 1"/>
</dbReference>
<reference evidence="3" key="3">
    <citation type="submission" date="2016-07" db="EMBL/GenBank/DDBJ databases">
        <title>Evolution of pathogenesis and genome organization in the Tremellales.</title>
        <authorList>
            <person name="Cuomo C."/>
            <person name="Litvintseva A."/>
            <person name="Heitman J."/>
            <person name="Chen Y."/>
            <person name="Sun S."/>
            <person name="Springer D."/>
            <person name="Dromer F."/>
            <person name="Young S."/>
            <person name="Zeng Q."/>
            <person name="Chapman S."/>
            <person name="Gujja S."/>
            <person name="Saif S."/>
            <person name="Birren B."/>
        </authorList>
    </citation>
    <scope>NUCLEOTIDE SEQUENCE</scope>
    <source>
        <strain evidence="3">CBS 10737</strain>
    </source>
</reference>
<reference evidence="4" key="4">
    <citation type="submission" date="2024-02" db="EMBL/GenBank/DDBJ databases">
        <title>Comparative genomics of Cryptococcus and Kwoniella reveals pathogenesis evolution and contrasting modes of karyotype evolution via chromosome fusion or intercentromeric recombination.</title>
        <authorList>
            <person name="Coelho M.A."/>
            <person name="David-Palma M."/>
            <person name="Shea T."/>
            <person name="Bowers K."/>
            <person name="McGinley-Smith S."/>
            <person name="Mohammad A.W."/>
            <person name="Gnirke A."/>
            <person name="Yurkov A.M."/>
            <person name="Nowrousian M."/>
            <person name="Sun S."/>
            <person name="Cuomo C.A."/>
            <person name="Heitman J."/>
        </authorList>
    </citation>
    <scope>NUCLEOTIDE SEQUENCE</scope>
    <source>
        <strain evidence="4">CBS 10737</strain>
    </source>
</reference>
<dbReference type="InterPro" id="IPR000210">
    <property type="entry name" value="BTB/POZ_dom"/>
</dbReference>